<dbReference type="AlphaFoldDB" id="Q3A689"/>
<organism evidence="2 3">
    <name type="scientific">Syntrophotalea carbinolica (strain DSM 2380 / NBRC 103641 / GraBd1)</name>
    <name type="common">Pelobacter carbinolicus</name>
    <dbReference type="NCBI Taxonomy" id="338963"/>
    <lineage>
        <taxon>Bacteria</taxon>
        <taxon>Pseudomonadati</taxon>
        <taxon>Thermodesulfobacteriota</taxon>
        <taxon>Desulfuromonadia</taxon>
        <taxon>Desulfuromonadales</taxon>
        <taxon>Syntrophotaleaceae</taxon>
        <taxon>Syntrophotalea</taxon>
    </lineage>
</organism>
<dbReference type="Proteomes" id="UP000002534">
    <property type="component" value="Chromosome"/>
</dbReference>
<dbReference type="InterPro" id="IPR045584">
    <property type="entry name" value="Pilin-like"/>
</dbReference>
<dbReference type="STRING" id="338963.Pcar_0863"/>
<gene>
    <name evidence="2" type="primary">pihD</name>
    <name evidence="2" type="ordered locus">Pcar_0863</name>
</gene>
<dbReference type="SUPFAM" id="SSF54523">
    <property type="entry name" value="Pili subunits"/>
    <property type="match status" value="1"/>
</dbReference>
<dbReference type="KEGG" id="pca:Pcar_0863"/>
<dbReference type="InterPro" id="IPR012902">
    <property type="entry name" value="N_methyl_site"/>
</dbReference>
<keyword evidence="1" id="KW-1133">Transmembrane helix</keyword>
<feature type="transmembrane region" description="Helical" evidence="1">
    <location>
        <begin position="31"/>
        <end position="52"/>
    </location>
</feature>
<evidence type="ECO:0000313" key="2">
    <source>
        <dbReference type="EMBL" id="ABA88118.1"/>
    </source>
</evidence>
<sequence>MSKRRLITTIGERIPGTRSGKIRRTLDGRQGFTLLEILVVLTIMGFLIAMVAPRLANLSNEAGGTVCDTNKGRIRSYVSSFYEKFDRYPNHVTNMVMTDGTTLAAANGADAGYQIPYCSDDDPDNGPEVLAKGHNKLYKFMIHRLNQEEVDELKALGITEVYNLNDYAAEADGLNGAAANGRSGAATDGDRVSNWGNVTAITDQRPAMEPCPLEAGVGVAMCGCGIATVGGTEVTYVQVERAWAEEDIFGRIAFALGPESELVSSGIVSNAAHCPGSIQGADNFSYGAYYLVLPRLEATADRLETATAYNALWGSGTLAYASLSADDLEAVSWPKGGDTPSTNYNITNNDDNFKVRNGLGLGEAMEPWDFDTNRQRYDEVWGVDVMNANHVLNGG</sequence>
<dbReference type="NCBIfam" id="TIGR02532">
    <property type="entry name" value="IV_pilin_GFxxxE"/>
    <property type="match status" value="1"/>
</dbReference>
<keyword evidence="3" id="KW-1185">Reference proteome</keyword>
<dbReference type="RefSeq" id="WP_011340578.1">
    <property type="nucleotide sequence ID" value="NC_007498.2"/>
</dbReference>
<dbReference type="OrthoDB" id="5470072at2"/>
<dbReference type="PROSITE" id="PS00409">
    <property type="entry name" value="PROKAR_NTER_METHYL"/>
    <property type="match status" value="1"/>
</dbReference>
<dbReference type="eggNOG" id="ENOG5033J2T">
    <property type="taxonomic scope" value="Bacteria"/>
</dbReference>
<dbReference type="Pfam" id="PF07963">
    <property type="entry name" value="N_methyl"/>
    <property type="match status" value="1"/>
</dbReference>
<accession>Q3A689</accession>
<protein>
    <submittedName>
        <fullName evidence="2">Type IV pilus minor pilin PihD</fullName>
    </submittedName>
</protein>
<reference evidence="2 3" key="2">
    <citation type="journal article" date="2012" name="BMC Genomics">
        <title>The genome of Pelobacter carbinolicus reveals surprising metabolic capabilities and physiological features.</title>
        <authorList>
            <person name="Aklujkar M."/>
            <person name="Haveman S.A."/>
            <person name="Didonato R.Jr."/>
            <person name="Chertkov O."/>
            <person name="Han C.S."/>
            <person name="Land M.L."/>
            <person name="Brown P."/>
            <person name="Lovley D.R."/>
        </authorList>
    </citation>
    <scope>NUCLEOTIDE SEQUENCE [LARGE SCALE GENOMIC DNA]</scope>
    <source>
        <strain evidence="3">DSM 2380 / NBRC 103641 / GraBd1</strain>
    </source>
</reference>
<evidence type="ECO:0000256" key="1">
    <source>
        <dbReference type="SAM" id="Phobius"/>
    </source>
</evidence>
<evidence type="ECO:0000313" key="3">
    <source>
        <dbReference type="Proteomes" id="UP000002534"/>
    </source>
</evidence>
<name>Q3A689_SYNC1</name>
<dbReference type="Gene3D" id="3.30.700.10">
    <property type="entry name" value="Glycoprotein, Type 4 Pilin"/>
    <property type="match status" value="1"/>
</dbReference>
<dbReference type="HOGENOM" id="CLU_698008_0_0_7"/>
<keyword evidence="1" id="KW-0812">Transmembrane</keyword>
<keyword evidence="1" id="KW-0472">Membrane</keyword>
<dbReference type="EMBL" id="CP000142">
    <property type="protein sequence ID" value="ABA88118.1"/>
    <property type="molecule type" value="Genomic_DNA"/>
</dbReference>
<proteinExistence type="predicted"/>
<reference evidence="3" key="1">
    <citation type="submission" date="2005-10" db="EMBL/GenBank/DDBJ databases">
        <title>Complete sequence of Pelobacter carbinolicus DSM 2380.</title>
        <authorList>
            <person name="Copeland A."/>
            <person name="Lucas S."/>
            <person name="Lapidus A."/>
            <person name="Barry K."/>
            <person name="Detter J.C."/>
            <person name="Glavina T."/>
            <person name="Hammon N."/>
            <person name="Israni S."/>
            <person name="Pitluck S."/>
            <person name="Chertkov O."/>
            <person name="Schmutz J."/>
            <person name="Larimer F."/>
            <person name="Land M."/>
            <person name="Kyrpides N."/>
            <person name="Ivanova N."/>
            <person name="Richardson P."/>
        </authorList>
    </citation>
    <scope>NUCLEOTIDE SEQUENCE [LARGE SCALE GENOMIC DNA]</scope>
    <source>
        <strain evidence="3">DSM 2380 / NBRC 103641 / GraBd1</strain>
    </source>
</reference>